<dbReference type="GO" id="GO:0003676">
    <property type="term" value="F:nucleic acid binding"/>
    <property type="evidence" value="ECO:0007669"/>
    <property type="project" value="InterPro"/>
</dbReference>
<dbReference type="Gene3D" id="1.10.30.50">
    <property type="match status" value="1"/>
</dbReference>
<keyword evidence="3" id="KW-0255">Endonuclease</keyword>
<dbReference type="SMART" id="SM00507">
    <property type="entry name" value="HNHc"/>
    <property type="match status" value="1"/>
</dbReference>
<dbReference type="InterPro" id="IPR002711">
    <property type="entry name" value="HNH"/>
</dbReference>
<name>A0A7C9HYZ5_9DEIO</name>
<dbReference type="Proteomes" id="UP000483286">
    <property type="component" value="Unassembled WGS sequence"/>
</dbReference>
<dbReference type="CDD" id="cd00085">
    <property type="entry name" value="HNHc"/>
    <property type="match status" value="1"/>
</dbReference>
<evidence type="ECO:0000313" key="4">
    <source>
        <dbReference type="Proteomes" id="UP000483286"/>
    </source>
</evidence>
<evidence type="ECO:0000256" key="1">
    <source>
        <dbReference type="SAM" id="MobiDB-lite"/>
    </source>
</evidence>
<dbReference type="RefSeq" id="WP_157459664.1">
    <property type="nucleotide sequence ID" value="NZ_WQLB01000016.1"/>
</dbReference>
<dbReference type="AlphaFoldDB" id="A0A7C9HYZ5"/>
<reference evidence="3 4" key="1">
    <citation type="submission" date="2019-12" db="EMBL/GenBank/DDBJ databases">
        <title>Deinococcus sp. HMF7620 Genome sequencing and assembly.</title>
        <authorList>
            <person name="Kang H."/>
            <person name="Kim H."/>
            <person name="Joh K."/>
        </authorList>
    </citation>
    <scope>NUCLEOTIDE SEQUENCE [LARGE SCALE GENOMIC DNA]</scope>
    <source>
        <strain evidence="3 4">HMF7620</strain>
    </source>
</reference>
<comment type="caution">
    <text evidence="3">The sequence shown here is derived from an EMBL/GenBank/DDBJ whole genome shotgun (WGS) entry which is preliminary data.</text>
</comment>
<feature type="domain" description="HNH nuclease" evidence="2">
    <location>
        <begin position="159"/>
        <end position="218"/>
    </location>
</feature>
<gene>
    <name evidence="3" type="ORF">GO986_12620</name>
</gene>
<evidence type="ECO:0000313" key="3">
    <source>
        <dbReference type="EMBL" id="MVN87610.1"/>
    </source>
</evidence>
<dbReference type="GO" id="GO:0008270">
    <property type="term" value="F:zinc ion binding"/>
    <property type="evidence" value="ECO:0007669"/>
    <property type="project" value="InterPro"/>
</dbReference>
<protein>
    <submittedName>
        <fullName evidence="3">HNH endonuclease</fullName>
    </submittedName>
</protein>
<dbReference type="InterPro" id="IPR003615">
    <property type="entry name" value="HNH_nuc"/>
</dbReference>
<feature type="region of interest" description="Disordered" evidence="1">
    <location>
        <begin position="1"/>
        <end position="24"/>
    </location>
</feature>
<keyword evidence="3" id="KW-0540">Nuclease</keyword>
<dbReference type="GO" id="GO:0004519">
    <property type="term" value="F:endonuclease activity"/>
    <property type="evidence" value="ECO:0007669"/>
    <property type="project" value="UniProtKB-KW"/>
</dbReference>
<dbReference type="Pfam" id="PF01844">
    <property type="entry name" value="HNH"/>
    <property type="match status" value="1"/>
</dbReference>
<proteinExistence type="predicted"/>
<evidence type="ECO:0000259" key="2">
    <source>
        <dbReference type="SMART" id="SM00507"/>
    </source>
</evidence>
<accession>A0A7C9HYZ5</accession>
<keyword evidence="4" id="KW-1185">Reference proteome</keyword>
<organism evidence="3 4">
    <name type="scientific">Deinococcus arboris</name>
    <dbReference type="NCBI Taxonomy" id="2682977"/>
    <lineage>
        <taxon>Bacteria</taxon>
        <taxon>Thermotogati</taxon>
        <taxon>Deinococcota</taxon>
        <taxon>Deinococci</taxon>
        <taxon>Deinococcales</taxon>
        <taxon>Deinococcaceae</taxon>
        <taxon>Deinococcus</taxon>
    </lineage>
</organism>
<keyword evidence="3" id="KW-0378">Hydrolase</keyword>
<dbReference type="EMBL" id="WQLB01000016">
    <property type="protein sequence ID" value="MVN87610.1"/>
    <property type="molecule type" value="Genomic_DNA"/>
</dbReference>
<sequence>MKSTANKQPRLLPDVSLPEGKQRTQGSLWTPEELLVTLAAYLEMLRLEQRGEAYSKAEHRRKLLEGVLLGRTAASVEFRMQNISAVLLSIGQPYLKGYAPARNVGAKVIAQILEFLAELDPELPIELRRQAPAPTVPPPGNPHPKKREVTLSTYERDPEVVAFVLNRAQGICECCGRNAPFLSKNGQPFLEVHHVEALALDGPDTPQNCAAICPNCHQEAHYGMRSAEIQRELQEFLAALYNQS</sequence>